<dbReference type="InterPro" id="IPR013785">
    <property type="entry name" value="Aldolase_TIM"/>
</dbReference>
<evidence type="ECO:0000256" key="1">
    <source>
        <dbReference type="ARBA" id="ARBA00004761"/>
    </source>
</evidence>
<evidence type="ECO:0000313" key="7">
    <source>
        <dbReference type="Proteomes" id="UP001237595"/>
    </source>
</evidence>
<comment type="subunit">
    <text evidence="3">Homotrimer.</text>
</comment>
<evidence type="ECO:0000313" key="6">
    <source>
        <dbReference type="EMBL" id="MDI2030481.1"/>
    </source>
</evidence>
<keyword evidence="4" id="KW-0456">Lyase</keyword>
<comment type="pathway">
    <text evidence="1">Carbohydrate acid metabolism.</text>
</comment>
<evidence type="ECO:0000256" key="3">
    <source>
        <dbReference type="ARBA" id="ARBA00011233"/>
    </source>
</evidence>
<dbReference type="CDD" id="cd00452">
    <property type="entry name" value="KDPG_aldolase"/>
    <property type="match status" value="1"/>
</dbReference>
<dbReference type="PANTHER" id="PTHR30246:SF1">
    <property type="entry name" value="2-DEHYDRO-3-DEOXY-6-PHOSPHOGALACTONATE ALDOLASE-RELATED"/>
    <property type="match status" value="1"/>
</dbReference>
<evidence type="ECO:0000256" key="2">
    <source>
        <dbReference type="ARBA" id="ARBA00006906"/>
    </source>
</evidence>
<comment type="caution">
    <text evidence="6">The sequence shown here is derived from an EMBL/GenBank/DDBJ whole genome shotgun (WGS) entry which is preliminary data.</text>
</comment>
<dbReference type="Pfam" id="PF01081">
    <property type="entry name" value="Aldolase"/>
    <property type="match status" value="1"/>
</dbReference>
<organism evidence="6 7">
    <name type="scientific">Saccharopolyspora ipomoeae</name>
    <dbReference type="NCBI Taxonomy" id="3042027"/>
    <lineage>
        <taxon>Bacteria</taxon>
        <taxon>Bacillati</taxon>
        <taxon>Actinomycetota</taxon>
        <taxon>Actinomycetes</taxon>
        <taxon>Pseudonocardiales</taxon>
        <taxon>Pseudonocardiaceae</taxon>
        <taxon>Saccharopolyspora</taxon>
    </lineage>
</organism>
<protein>
    <submittedName>
        <fullName evidence="6">Bifunctional 4-hydroxy-2-oxoglutarate aldolase/2-dehydro-3-deoxy-phosphogluconate aldolase</fullName>
    </submittedName>
</protein>
<dbReference type="SUPFAM" id="SSF51569">
    <property type="entry name" value="Aldolase"/>
    <property type="match status" value="1"/>
</dbReference>
<dbReference type="Proteomes" id="UP001237595">
    <property type="component" value="Unassembled WGS sequence"/>
</dbReference>
<keyword evidence="7" id="KW-1185">Reference proteome</keyword>
<accession>A0ABT6PR41</accession>
<name>A0ABT6PR41_9PSEU</name>
<sequence length="207" mass="21493">MTDIELSPLTVVYRSLAPRQALRLSAALHEAGLRSFEVTMTGDRPMETIELLCRELPEDALIGVGTVSTPEQVAASAAAGARFAVSPHFDAEVVDRTISEGLLSVPGALTPTEIMTARNAGADVVKVFPINAVGADYLRQLRGPMPDLEVMASGGVTPTLAAEVVAAGAKCVAVGHHLLGARPDGGFDPAELRDRTAEFLHAAGGTA</sequence>
<comment type="similarity">
    <text evidence="2">Belongs to the KHG/KDPG aldolase family.</text>
</comment>
<dbReference type="PANTHER" id="PTHR30246">
    <property type="entry name" value="2-KETO-3-DEOXY-6-PHOSPHOGLUCONATE ALDOLASE"/>
    <property type="match status" value="1"/>
</dbReference>
<evidence type="ECO:0000256" key="5">
    <source>
        <dbReference type="ARBA" id="ARBA00023277"/>
    </source>
</evidence>
<dbReference type="RefSeq" id="WP_281456797.1">
    <property type="nucleotide sequence ID" value="NZ_JASAOF010000011.1"/>
</dbReference>
<keyword evidence="5" id="KW-0119">Carbohydrate metabolism</keyword>
<dbReference type="InterPro" id="IPR000887">
    <property type="entry name" value="Aldlse_KDPG_KHG"/>
</dbReference>
<proteinExistence type="inferred from homology"/>
<gene>
    <name evidence="6" type="ORF">QFW96_17750</name>
</gene>
<reference evidence="6 7" key="1">
    <citation type="submission" date="2023-04" db="EMBL/GenBank/DDBJ databases">
        <title>Draft genome sequence of Saccharopolyspora sp. TS4A08 isolated from sweet potato rhizospheric soil.</title>
        <authorList>
            <person name="Suksaard P."/>
            <person name="Duangmal K."/>
        </authorList>
    </citation>
    <scope>NUCLEOTIDE SEQUENCE [LARGE SCALE GENOMIC DNA]</scope>
    <source>
        <strain evidence="6 7">TS4A08</strain>
    </source>
</reference>
<dbReference type="EMBL" id="JASAOF010000011">
    <property type="protein sequence ID" value="MDI2030481.1"/>
    <property type="molecule type" value="Genomic_DNA"/>
</dbReference>
<dbReference type="Gene3D" id="3.20.20.70">
    <property type="entry name" value="Aldolase class I"/>
    <property type="match status" value="1"/>
</dbReference>
<evidence type="ECO:0000256" key="4">
    <source>
        <dbReference type="ARBA" id="ARBA00023239"/>
    </source>
</evidence>